<dbReference type="AlphaFoldDB" id="A0A4Y3WQY3"/>
<reference evidence="12 13" key="1">
    <citation type="submission" date="2019-06" db="EMBL/GenBank/DDBJ databases">
        <title>Whole genome shotgun sequence of Pseudonocardia hydrocarbonoxydans NBRC 14498.</title>
        <authorList>
            <person name="Hosoyama A."/>
            <person name="Uohara A."/>
            <person name="Ohji S."/>
            <person name="Ichikawa N."/>
        </authorList>
    </citation>
    <scope>NUCLEOTIDE SEQUENCE [LARGE SCALE GENOMIC DNA]</scope>
    <source>
        <strain evidence="12 13">NBRC 14498</strain>
    </source>
</reference>
<dbReference type="OrthoDB" id="309899at2"/>
<sequence length="429" mass="43374">MSTSDGSESVAGVSRPAAPGRGPERVGAPHGVSPVRLLERPAVPAPRLPLDLAAQVEAHRNLGAALGASAGIALPAQRRRRFRLLTVELPALVVAVVIAAIGIAVSGGTPAPAPLARQVGCVQDPVAGGCVVPEPVAQAGALYVDPTTPAARQVDEWAAQGRTADADALRALADRPVPLWLTGGADTTERVAAYVDRAAAAGALPLFVAYNMPDRDCGSFSAGGAADAAAYRSWVAAVAEGLGGAESVVVLEPDAVPHQLTGCVGEDGERYDLLAGAVDAFTAAGARVYVDAGNPGFTGDPAATADALRRAGVERAAGFSLNVANFYSTGASVAYGTAISEALGGGVRFVIDTSRNGAGRLLDAADGAPTWCNPPDRMLGTAPTLDTGLPLVDALLWIKRPGESDGSCRPGEPEAGGWFPDYALDLVDG</sequence>
<proteinExistence type="inferred from homology"/>
<evidence type="ECO:0000256" key="9">
    <source>
        <dbReference type="RuleBase" id="RU361186"/>
    </source>
</evidence>
<feature type="active site" evidence="8">
    <location>
        <position position="216"/>
    </location>
</feature>
<dbReference type="SUPFAM" id="SSF51989">
    <property type="entry name" value="Glycosyl hydrolases family 6, cellulases"/>
    <property type="match status" value="1"/>
</dbReference>
<comment type="similarity">
    <text evidence="9">Belongs to the glycosyl hydrolase family 6.</text>
</comment>
<dbReference type="GO" id="GO:0030245">
    <property type="term" value="P:cellulose catabolic process"/>
    <property type="evidence" value="ECO:0007669"/>
    <property type="project" value="UniProtKB-KW"/>
</dbReference>
<keyword evidence="5 9" id="KW-0119">Carbohydrate metabolism</keyword>
<evidence type="ECO:0000256" key="3">
    <source>
        <dbReference type="ARBA" id="ARBA00023001"/>
    </source>
</evidence>
<keyword evidence="1" id="KW-0732">Signal</keyword>
<organism evidence="12 13">
    <name type="scientific">Pseudonocardia hydrocarbonoxydans</name>
    <dbReference type="NCBI Taxonomy" id="76726"/>
    <lineage>
        <taxon>Bacteria</taxon>
        <taxon>Bacillati</taxon>
        <taxon>Actinomycetota</taxon>
        <taxon>Actinomycetes</taxon>
        <taxon>Pseudonocardiales</taxon>
        <taxon>Pseudonocardiaceae</taxon>
        <taxon>Pseudonocardia</taxon>
    </lineage>
</organism>
<dbReference type="PRINTS" id="PR00733">
    <property type="entry name" value="GLHYDRLASE6"/>
</dbReference>
<gene>
    <name evidence="12" type="ORF">PHY01_35280</name>
</gene>
<feature type="region of interest" description="Disordered" evidence="10">
    <location>
        <begin position="1"/>
        <end position="32"/>
    </location>
</feature>
<evidence type="ECO:0000256" key="6">
    <source>
        <dbReference type="ARBA" id="ARBA00023295"/>
    </source>
</evidence>
<evidence type="ECO:0000256" key="8">
    <source>
        <dbReference type="PROSITE-ProRule" id="PRU10056"/>
    </source>
</evidence>
<dbReference type="PANTHER" id="PTHR34876">
    <property type="match status" value="1"/>
</dbReference>
<keyword evidence="13" id="KW-1185">Reference proteome</keyword>
<evidence type="ECO:0000256" key="7">
    <source>
        <dbReference type="ARBA" id="ARBA00023326"/>
    </source>
</evidence>
<dbReference type="Gene3D" id="3.20.20.40">
    <property type="entry name" value="1, 4-beta cellobiohydrolase"/>
    <property type="match status" value="1"/>
</dbReference>
<evidence type="ECO:0000256" key="4">
    <source>
        <dbReference type="ARBA" id="ARBA00023157"/>
    </source>
</evidence>
<evidence type="ECO:0000313" key="12">
    <source>
        <dbReference type="EMBL" id="GEC21245.1"/>
    </source>
</evidence>
<keyword evidence="7 9" id="KW-0624">Polysaccharide degradation</keyword>
<keyword evidence="6 9" id="KW-0326">Glycosidase</keyword>
<comment type="caution">
    <text evidence="12">The sequence shown here is derived from an EMBL/GenBank/DDBJ whole genome shotgun (WGS) entry which is preliminary data.</text>
</comment>
<keyword evidence="11" id="KW-1133">Transmembrane helix</keyword>
<dbReference type="GO" id="GO:0004553">
    <property type="term" value="F:hydrolase activity, hydrolyzing O-glycosyl compounds"/>
    <property type="evidence" value="ECO:0007669"/>
    <property type="project" value="InterPro"/>
</dbReference>
<evidence type="ECO:0000313" key="13">
    <source>
        <dbReference type="Proteomes" id="UP000320338"/>
    </source>
</evidence>
<protein>
    <recommendedName>
        <fullName evidence="9">Glucanase</fullName>
        <ecNumber evidence="9">3.2.1.-</ecNumber>
    </recommendedName>
</protein>
<dbReference type="InterPro" id="IPR001524">
    <property type="entry name" value="Glyco_hydro_6_CS"/>
</dbReference>
<dbReference type="InterPro" id="IPR016288">
    <property type="entry name" value="Beta_cellobiohydrolase"/>
</dbReference>
<dbReference type="PANTHER" id="PTHR34876:SF4">
    <property type="entry name" value="1,4-BETA-D-GLUCAN CELLOBIOHYDROLASE C-RELATED"/>
    <property type="match status" value="1"/>
</dbReference>
<keyword evidence="3 9" id="KW-0136">Cellulose degradation</keyword>
<dbReference type="Pfam" id="PF01341">
    <property type="entry name" value="Glyco_hydro_6"/>
    <property type="match status" value="1"/>
</dbReference>
<evidence type="ECO:0000256" key="5">
    <source>
        <dbReference type="ARBA" id="ARBA00023277"/>
    </source>
</evidence>
<dbReference type="EC" id="3.2.1.-" evidence="9"/>
<evidence type="ECO:0000256" key="2">
    <source>
        <dbReference type="ARBA" id="ARBA00022801"/>
    </source>
</evidence>
<keyword evidence="11" id="KW-0812">Transmembrane</keyword>
<keyword evidence="2 9" id="KW-0378">Hydrolase</keyword>
<keyword evidence="4" id="KW-1015">Disulfide bond</keyword>
<dbReference type="InterPro" id="IPR036434">
    <property type="entry name" value="Beta_cellobiohydrolase_sf"/>
</dbReference>
<dbReference type="PROSITE" id="PS00655">
    <property type="entry name" value="GLYCOSYL_HYDROL_F6_1"/>
    <property type="match status" value="1"/>
</dbReference>
<dbReference type="EMBL" id="BJNG01000030">
    <property type="protein sequence ID" value="GEC21245.1"/>
    <property type="molecule type" value="Genomic_DNA"/>
</dbReference>
<evidence type="ECO:0000256" key="1">
    <source>
        <dbReference type="ARBA" id="ARBA00022729"/>
    </source>
</evidence>
<dbReference type="Proteomes" id="UP000320338">
    <property type="component" value="Unassembled WGS sequence"/>
</dbReference>
<evidence type="ECO:0000256" key="11">
    <source>
        <dbReference type="SAM" id="Phobius"/>
    </source>
</evidence>
<evidence type="ECO:0000256" key="10">
    <source>
        <dbReference type="SAM" id="MobiDB-lite"/>
    </source>
</evidence>
<name>A0A4Y3WQY3_9PSEU</name>
<accession>A0A4Y3WQY3</accession>
<feature type="transmembrane region" description="Helical" evidence="11">
    <location>
        <begin position="84"/>
        <end position="105"/>
    </location>
</feature>
<keyword evidence="11" id="KW-0472">Membrane</keyword>